<reference evidence="1 2" key="1">
    <citation type="submission" date="2018-11" db="EMBL/GenBank/DDBJ databases">
        <authorList>
            <consortium name="Pathogen Informatics"/>
        </authorList>
    </citation>
    <scope>NUCLEOTIDE SEQUENCE [LARGE SCALE GENOMIC DNA]</scope>
</reference>
<evidence type="ECO:0000313" key="2">
    <source>
        <dbReference type="Proteomes" id="UP000050761"/>
    </source>
</evidence>
<protein>
    <submittedName>
        <fullName evidence="1 3">Uncharacterized protein</fullName>
    </submittedName>
</protein>
<gene>
    <name evidence="1" type="ORF">HPBE_LOCUS12018</name>
</gene>
<keyword evidence="2" id="KW-1185">Reference proteome</keyword>
<proteinExistence type="predicted"/>
<organism evidence="2 3">
    <name type="scientific">Heligmosomoides polygyrus</name>
    <name type="common">Parasitic roundworm</name>
    <dbReference type="NCBI Taxonomy" id="6339"/>
    <lineage>
        <taxon>Eukaryota</taxon>
        <taxon>Metazoa</taxon>
        <taxon>Ecdysozoa</taxon>
        <taxon>Nematoda</taxon>
        <taxon>Chromadorea</taxon>
        <taxon>Rhabditida</taxon>
        <taxon>Rhabditina</taxon>
        <taxon>Rhabditomorpha</taxon>
        <taxon>Strongyloidea</taxon>
        <taxon>Heligmosomidae</taxon>
        <taxon>Heligmosomoides</taxon>
    </lineage>
</organism>
<accession>A0A183FUV6</accession>
<sequence length="186" mass="19972">MVYSKNRHFISILVEIRAQPGVCRKSGQKRAATPGGALNATPNICPGQGELFTWTATARRKRLSTSRHIIPRSNGAGRLPVIARGIAGCLAPAHPPVALVLKTLVTVSVDVYVTEGERASYTEGDQSEESSTTNKFIGYWREGDRWLCGGSSRGLLAGVAASRAKAIWIESATLLLILKSLALDDE</sequence>
<dbReference type="Proteomes" id="UP000050761">
    <property type="component" value="Unassembled WGS sequence"/>
</dbReference>
<dbReference type="WBParaSite" id="HPBE_0001202101-mRNA-1">
    <property type="protein sequence ID" value="HPBE_0001202101-mRNA-1"/>
    <property type="gene ID" value="HPBE_0001202101"/>
</dbReference>
<accession>A0A3P8D2R6</accession>
<dbReference type="EMBL" id="UZAH01027324">
    <property type="protein sequence ID" value="VDO90612.1"/>
    <property type="molecule type" value="Genomic_DNA"/>
</dbReference>
<evidence type="ECO:0000313" key="3">
    <source>
        <dbReference type="WBParaSite" id="HPBE_0001202101-mRNA-1"/>
    </source>
</evidence>
<dbReference type="AlphaFoldDB" id="A0A183FUV6"/>
<reference evidence="3" key="2">
    <citation type="submission" date="2019-09" db="UniProtKB">
        <authorList>
            <consortium name="WormBaseParasite"/>
        </authorList>
    </citation>
    <scope>IDENTIFICATION</scope>
</reference>
<name>A0A183FUV6_HELPZ</name>
<evidence type="ECO:0000313" key="1">
    <source>
        <dbReference type="EMBL" id="VDO90612.1"/>
    </source>
</evidence>